<evidence type="ECO:0000313" key="17">
    <source>
        <dbReference type="Proteomes" id="UP001200741"/>
    </source>
</evidence>
<feature type="compositionally biased region" description="Basic and acidic residues" evidence="12">
    <location>
        <begin position="32"/>
        <end position="41"/>
    </location>
</feature>
<feature type="chain" id="PRO_5045410200" evidence="13">
    <location>
        <begin position="19"/>
        <end position="982"/>
    </location>
</feature>
<sequence length="982" mass="105442">MSTLAVLVCSAWASNVVAQAEAGKPATPAPVKKPDETGKDEPVKLNTIEVTGSRLRNGDVTSNVTVITAEEIQARGVSSVEELLRTLPQNLATIGDITNERGRSPLSQRNAPVGALGQLGVSAANLGGMGAGNTLILVNGRRMAGAAGIEDGFVNLNGIPLSAIERVEITQGGSSAVYGSDAMAGVINFILKKDFRGTTVTAKYVNSNNGADERRASVASGYAWGSGSVSGTLDFSKRMPVINAKTGYVTQNYSGYYNGDTNYDRRSLSYGLQPGVISTPEYNFDPDTGISTTIVKGLTVPKGFKGRPTVSDFITVGADAMRDYVPRTDGAEVKSASMSLNLEQELGHGLRLFANGLLTRATNTLERNYEAGLTVTLAPGQYYNPFAANAFNDFSPGTPVSYNPAAEVAAGQLPVGTLSNVNRSWVATAGLAWDVNSETHAELIYTTSRTTSSGRSANLGSLVDLIDDPTSPNGVSCFNLQLSNPLANLNGVDPAAYRAAFDRQCRALTSSDPNVAFNPFKSTADGGGSSVAAFLYDNDVEDRGSRLENVELRVTGRLATLPGGKVYYAAGTEYNDDGVNSREVKAFTGTSPNRRRHAYFGEVTVPVFGSGFRRPFMHALALNVAARRDIYTTSGAIGTVNNVPPDQGGELIFGKGTFARTTPALGVMWQPTDTLTVRAKQTQGFKAPPYTQLFRQQGTVVGETIIFNDPGYKCTTDCWLGRDAYKVPSKIAPNPDLRPETSKQQSLGINWSPEDALQGLNLSATWSRTKIKNQFARPGDLNRLLPQKQVLLLSQFYPRDANGKITEARNMTFNIVGSVYESITYEASYLLQLGNGTLEPHITVVDNLKSETQGLLNGGAVSNLGKLQGPDRYKVVSSLGWYHHDYSLMLWAYYTPSYLNDYESLTAAGVVTNPEYAKHVDHYLTLDLSGVWNVDKHARVAVAVRNLLDAKPPFVVVGALPYDTARYNVAGRTVSVELSYSF</sequence>
<keyword evidence="7 10" id="KW-0472">Membrane</keyword>
<keyword evidence="13" id="KW-0732">Signal</keyword>
<organism evidence="16 17">
    <name type="scientific">Pelomonas cellulosilytica</name>
    <dbReference type="NCBI Taxonomy" id="2906762"/>
    <lineage>
        <taxon>Bacteria</taxon>
        <taxon>Pseudomonadati</taxon>
        <taxon>Pseudomonadota</taxon>
        <taxon>Betaproteobacteria</taxon>
        <taxon>Burkholderiales</taxon>
        <taxon>Sphaerotilaceae</taxon>
        <taxon>Roseateles</taxon>
    </lineage>
</organism>
<gene>
    <name evidence="16" type="ORF">LXT13_26525</name>
</gene>
<reference evidence="16 17" key="1">
    <citation type="submission" date="2021-12" db="EMBL/GenBank/DDBJ databases">
        <title>Genome seq of P8.</title>
        <authorList>
            <person name="Seo T."/>
        </authorList>
    </citation>
    <scope>NUCLEOTIDE SEQUENCE [LARGE SCALE GENOMIC DNA]</scope>
    <source>
        <strain evidence="16 17">P8</strain>
    </source>
</reference>
<feature type="domain" description="TonB-dependent receptor plug" evidence="15">
    <location>
        <begin position="59"/>
        <end position="186"/>
    </location>
</feature>
<evidence type="ECO:0000256" key="11">
    <source>
        <dbReference type="RuleBase" id="RU003357"/>
    </source>
</evidence>
<accession>A0ABS8Y2P0</accession>
<dbReference type="Pfam" id="PF00593">
    <property type="entry name" value="TonB_dep_Rec_b-barrel"/>
    <property type="match status" value="1"/>
</dbReference>
<comment type="similarity">
    <text evidence="2 10 11">Belongs to the TonB-dependent receptor family.</text>
</comment>
<feature type="signal peptide" evidence="13">
    <location>
        <begin position="1"/>
        <end position="18"/>
    </location>
</feature>
<keyword evidence="17" id="KW-1185">Reference proteome</keyword>
<dbReference type="InterPro" id="IPR000531">
    <property type="entry name" value="Beta-barrel_TonB"/>
</dbReference>
<dbReference type="PANTHER" id="PTHR47234">
    <property type="match status" value="1"/>
</dbReference>
<dbReference type="Gene3D" id="2.40.170.20">
    <property type="entry name" value="TonB-dependent receptor, beta-barrel domain"/>
    <property type="match status" value="1"/>
</dbReference>
<keyword evidence="8 16" id="KW-0675">Receptor</keyword>
<dbReference type="Pfam" id="PF07715">
    <property type="entry name" value="Plug"/>
    <property type="match status" value="1"/>
</dbReference>
<protein>
    <submittedName>
        <fullName evidence="16">TonB-dependent receptor</fullName>
    </submittedName>
</protein>
<evidence type="ECO:0000256" key="10">
    <source>
        <dbReference type="PROSITE-ProRule" id="PRU01360"/>
    </source>
</evidence>
<evidence type="ECO:0000256" key="7">
    <source>
        <dbReference type="ARBA" id="ARBA00023136"/>
    </source>
</evidence>
<name>A0ABS8Y2P0_9BURK</name>
<evidence type="ECO:0000256" key="13">
    <source>
        <dbReference type="SAM" id="SignalP"/>
    </source>
</evidence>
<evidence type="ECO:0000259" key="14">
    <source>
        <dbReference type="Pfam" id="PF00593"/>
    </source>
</evidence>
<comment type="subcellular location">
    <subcellularLocation>
        <location evidence="1 10">Cell outer membrane</location>
        <topology evidence="1 10">Multi-pass membrane protein</topology>
    </subcellularLocation>
</comment>
<evidence type="ECO:0000256" key="9">
    <source>
        <dbReference type="ARBA" id="ARBA00023237"/>
    </source>
</evidence>
<keyword evidence="5 10" id="KW-0812">Transmembrane</keyword>
<keyword evidence="4 10" id="KW-1134">Transmembrane beta strand</keyword>
<dbReference type="SUPFAM" id="SSF56935">
    <property type="entry name" value="Porins"/>
    <property type="match status" value="1"/>
</dbReference>
<evidence type="ECO:0000256" key="4">
    <source>
        <dbReference type="ARBA" id="ARBA00022452"/>
    </source>
</evidence>
<evidence type="ECO:0000256" key="12">
    <source>
        <dbReference type="SAM" id="MobiDB-lite"/>
    </source>
</evidence>
<feature type="domain" description="TonB-dependent receptor-like beta-barrel" evidence="14">
    <location>
        <begin position="538"/>
        <end position="947"/>
    </location>
</feature>
<evidence type="ECO:0000256" key="3">
    <source>
        <dbReference type="ARBA" id="ARBA00022448"/>
    </source>
</evidence>
<dbReference type="InterPro" id="IPR037066">
    <property type="entry name" value="Plug_dom_sf"/>
</dbReference>
<evidence type="ECO:0000256" key="1">
    <source>
        <dbReference type="ARBA" id="ARBA00004571"/>
    </source>
</evidence>
<evidence type="ECO:0000259" key="15">
    <source>
        <dbReference type="Pfam" id="PF07715"/>
    </source>
</evidence>
<dbReference type="RefSeq" id="WP_233375340.1">
    <property type="nucleotide sequence ID" value="NZ_JAJTWU010000014.1"/>
</dbReference>
<dbReference type="PANTHER" id="PTHR47234:SF1">
    <property type="entry name" value="TONB-DEPENDENT RECEPTOR"/>
    <property type="match status" value="1"/>
</dbReference>
<evidence type="ECO:0000256" key="5">
    <source>
        <dbReference type="ARBA" id="ARBA00022692"/>
    </source>
</evidence>
<evidence type="ECO:0000256" key="2">
    <source>
        <dbReference type="ARBA" id="ARBA00009810"/>
    </source>
</evidence>
<keyword evidence="3 10" id="KW-0813">Transport</keyword>
<dbReference type="Gene3D" id="2.170.130.10">
    <property type="entry name" value="TonB-dependent receptor, plug domain"/>
    <property type="match status" value="1"/>
</dbReference>
<proteinExistence type="inferred from homology"/>
<keyword evidence="9 10" id="KW-0998">Cell outer membrane</keyword>
<evidence type="ECO:0000256" key="6">
    <source>
        <dbReference type="ARBA" id="ARBA00023077"/>
    </source>
</evidence>
<dbReference type="EMBL" id="JAJTWU010000014">
    <property type="protein sequence ID" value="MCE4557950.1"/>
    <property type="molecule type" value="Genomic_DNA"/>
</dbReference>
<comment type="caution">
    <text evidence="16">The sequence shown here is derived from an EMBL/GenBank/DDBJ whole genome shotgun (WGS) entry which is preliminary data.</text>
</comment>
<keyword evidence="6 11" id="KW-0798">TonB box</keyword>
<evidence type="ECO:0000256" key="8">
    <source>
        <dbReference type="ARBA" id="ARBA00023170"/>
    </source>
</evidence>
<dbReference type="PROSITE" id="PS52016">
    <property type="entry name" value="TONB_DEPENDENT_REC_3"/>
    <property type="match status" value="1"/>
</dbReference>
<dbReference type="Proteomes" id="UP001200741">
    <property type="component" value="Unassembled WGS sequence"/>
</dbReference>
<dbReference type="InterPro" id="IPR036942">
    <property type="entry name" value="Beta-barrel_TonB_sf"/>
</dbReference>
<evidence type="ECO:0000313" key="16">
    <source>
        <dbReference type="EMBL" id="MCE4557950.1"/>
    </source>
</evidence>
<dbReference type="InterPro" id="IPR039426">
    <property type="entry name" value="TonB-dep_rcpt-like"/>
</dbReference>
<feature type="region of interest" description="Disordered" evidence="12">
    <location>
        <begin position="21"/>
        <end position="41"/>
    </location>
</feature>
<dbReference type="InterPro" id="IPR012910">
    <property type="entry name" value="Plug_dom"/>
</dbReference>